<dbReference type="PANTHER" id="PTHR41244:SF1">
    <property type="entry name" value="GLYCOSYLTRANSFERASE"/>
    <property type="match status" value="1"/>
</dbReference>
<dbReference type="PANTHER" id="PTHR41244">
    <property type="entry name" value="RHAMNAN SYNTHESIS F"/>
    <property type="match status" value="1"/>
</dbReference>
<dbReference type="RefSeq" id="WP_089764988.1">
    <property type="nucleotide sequence ID" value="NZ_BKAT01000053.1"/>
</dbReference>
<reference evidence="2" key="1">
    <citation type="submission" date="2016-10" db="EMBL/GenBank/DDBJ databases">
        <authorList>
            <person name="Varghese N."/>
            <person name="Submissions S."/>
        </authorList>
    </citation>
    <scope>NUCLEOTIDE SEQUENCE [LARGE SCALE GENOMIC DNA]</scope>
    <source>
        <strain evidence="2">DSM 23920</strain>
    </source>
</reference>
<sequence length="372" mass="42145">MKRIKILFTIVAATAFIISCKKDLTGPSADDNFLNYQIPEIPVTDDYNVGAFYYTFGGFNANVKDTPVVGRYNYTNGVPAQANIMAAHISQAKKAGIDFFIFSIRSANKDAANYRSDSATVRNFLNNNAEGQLKFAVQYNLNTGQFGLSPTAPIEKNPANLEAFFSDFVRLVPYLKDDNSVKVDGKPMLFIQNAQNLNSDSSKKVYDTLRARLKAQGVDAYIVGMQDRWTPPARYDLRFRGGTVNALYHSSYSTQISNWDRWYLLPQVMDQAWIYSKQYFKDNFQAEYIPNISPAYDPLITNVNSTNPTYPRSDSGALYQKLCNVAKKNVSSQLRMILIDSWNNWSEGSQLEASKAYGELYLNLTRKQFKRQ</sequence>
<evidence type="ECO:0000313" key="1">
    <source>
        <dbReference type="EMBL" id="SEB03190.1"/>
    </source>
</evidence>
<evidence type="ECO:0000313" key="2">
    <source>
        <dbReference type="Proteomes" id="UP000199656"/>
    </source>
</evidence>
<protein>
    <submittedName>
        <fullName evidence="1">Glycosyltransferase WbsX</fullName>
    </submittedName>
</protein>
<organism evidence="1 2">
    <name type="scientific">Chitinophaga terrae</name>
    <name type="common">ex Kim and Jung 2007</name>
    <dbReference type="NCBI Taxonomy" id="408074"/>
    <lineage>
        <taxon>Bacteria</taxon>
        <taxon>Pseudomonadati</taxon>
        <taxon>Bacteroidota</taxon>
        <taxon>Chitinophagia</taxon>
        <taxon>Chitinophagales</taxon>
        <taxon>Chitinophagaceae</taxon>
        <taxon>Chitinophaga</taxon>
    </lineage>
</organism>
<gene>
    <name evidence="1" type="ORF">SAMN05660909_04843</name>
</gene>
<accession>A0A1H4G2B2</accession>
<name>A0A1H4G2B2_9BACT</name>
<dbReference type="GO" id="GO:0016740">
    <property type="term" value="F:transferase activity"/>
    <property type="evidence" value="ECO:0007669"/>
    <property type="project" value="UniProtKB-KW"/>
</dbReference>
<dbReference type="OrthoDB" id="9816424at2"/>
<dbReference type="Gene3D" id="3.20.20.80">
    <property type="entry name" value="Glycosidases"/>
    <property type="match status" value="1"/>
</dbReference>
<dbReference type="PROSITE" id="PS51257">
    <property type="entry name" value="PROKAR_LIPOPROTEIN"/>
    <property type="match status" value="1"/>
</dbReference>
<dbReference type="EMBL" id="FNRL01000031">
    <property type="protein sequence ID" value="SEB03190.1"/>
    <property type="molecule type" value="Genomic_DNA"/>
</dbReference>
<keyword evidence="2" id="KW-1185">Reference proteome</keyword>
<proteinExistence type="predicted"/>
<dbReference type="InterPro" id="IPR032719">
    <property type="entry name" value="WbsX"/>
</dbReference>
<dbReference type="Pfam" id="PF14307">
    <property type="entry name" value="Glyco_tran_WbsX"/>
    <property type="match status" value="1"/>
</dbReference>
<dbReference type="AlphaFoldDB" id="A0A1H4G2B2"/>
<dbReference type="Proteomes" id="UP000199656">
    <property type="component" value="Unassembled WGS sequence"/>
</dbReference>
<keyword evidence="1" id="KW-0808">Transferase</keyword>
<dbReference type="STRING" id="408074.SAMN05660909_04843"/>